<organism evidence="1 2">
    <name type="scientific">Diploptera punctata</name>
    <name type="common">Pacific beetle cockroach</name>
    <dbReference type="NCBI Taxonomy" id="6984"/>
    <lineage>
        <taxon>Eukaryota</taxon>
        <taxon>Metazoa</taxon>
        <taxon>Ecdysozoa</taxon>
        <taxon>Arthropoda</taxon>
        <taxon>Hexapoda</taxon>
        <taxon>Insecta</taxon>
        <taxon>Pterygota</taxon>
        <taxon>Neoptera</taxon>
        <taxon>Polyneoptera</taxon>
        <taxon>Dictyoptera</taxon>
        <taxon>Blattodea</taxon>
        <taxon>Blaberoidea</taxon>
        <taxon>Blaberidae</taxon>
        <taxon>Diplopterinae</taxon>
        <taxon>Diploptera</taxon>
    </lineage>
</organism>
<evidence type="ECO:0000313" key="1">
    <source>
        <dbReference type="EMBL" id="KAJ9590821.1"/>
    </source>
</evidence>
<feature type="non-terminal residue" evidence="1">
    <location>
        <position position="1"/>
    </location>
</feature>
<sequence length="54" mass="6061">MTLESDNSNLAARRMYRQQKVTKSATIARSTRNCTSCCNELIEGSKLQLLIKAL</sequence>
<reference evidence="1" key="2">
    <citation type="submission" date="2023-05" db="EMBL/GenBank/DDBJ databases">
        <authorList>
            <person name="Fouks B."/>
        </authorList>
    </citation>
    <scope>NUCLEOTIDE SEQUENCE</scope>
    <source>
        <strain evidence="1">Stay&amp;Tobe</strain>
        <tissue evidence="1">Testes</tissue>
    </source>
</reference>
<evidence type="ECO:0000313" key="2">
    <source>
        <dbReference type="Proteomes" id="UP001233999"/>
    </source>
</evidence>
<name>A0AAD8A2K0_DIPPU</name>
<reference evidence="1" key="1">
    <citation type="journal article" date="2023" name="IScience">
        <title>Live-bearing cockroach genome reveals convergent evolutionary mechanisms linked to viviparity in insects and beyond.</title>
        <authorList>
            <person name="Fouks B."/>
            <person name="Harrison M.C."/>
            <person name="Mikhailova A.A."/>
            <person name="Marchal E."/>
            <person name="English S."/>
            <person name="Carruthers M."/>
            <person name="Jennings E.C."/>
            <person name="Chiamaka E.L."/>
            <person name="Frigard R.A."/>
            <person name="Pippel M."/>
            <person name="Attardo G.M."/>
            <person name="Benoit J.B."/>
            <person name="Bornberg-Bauer E."/>
            <person name="Tobe S.S."/>
        </authorList>
    </citation>
    <scope>NUCLEOTIDE SEQUENCE</scope>
    <source>
        <strain evidence="1">Stay&amp;Tobe</strain>
    </source>
</reference>
<keyword evidence="2" id="KW-1185">Reference proteome</keyword>
<dbReference type="EMBL" id="JASPKZ010004194">
    <property type="protein sequence ID" value="KAJ9590821.1"/>
    <property type="molecule type" value="Genomic_DNA"/>
</dbReference>
<dbReference type="AlphaFoldDB" id="A0AAD8A2K0"/>
<comment type="caution">
    <text evidence="1">The sequence shown here is derived from an EMBL/GenBank/DDBJ whole genome shotgun (WGS) entry which is preliminary data.</text>
</comment>
<proteinExistence type="predicted"/>
<protein>
    <submittedName>
        <fullName evidence="1">Uncharacterized protein</fullName>
    </submittedName>
</protein>
<dbReference type="Proteomes" id="UP001233999">
    <property type="component" value="Unassembled WGS sequence"/>
</dbReference>
<gene>
    <name evidence="1" type="ORF">L9F63_016152</name>
</gene>
<accession>A0AAD8A2K0</accession>